<dbReference type="Gene3D" id="3.50.50.60">
    <property type="entry name" value="FAD/NAD(P)-binding domain"/>
    <property type="match status" value="1"/>
</dbReference>
<dbReference type="GO" id="GO:0071949">
    <property type="term" value="F:FAD binding"/>
    <property type="evidence" value="ECO:0007669"/>
    <property type="project" value="InterPro"/>
</dbReference>
<dbReference type="GeneID" id="20085315"/>
<dbReference type="eggNOG" id="KOG2614">
    <property type="taxonomic scope" value="Eukaryota"/>
</dbReference>
<dbReference type="PANTHER" id="PTHR13789">
    <property type="entry name" value="MONOOXYGENASE"/>
    <property type="match status" value="1"/>
</dbReference>
<dbReference type="InterPro" id="IPR036188">
    <property type="entry name" value="FAD/NAD-bd_sf"/>
</dbReference>
<dbReference type="InterPro" id="IPR050493">
    <property type="entry name" value="FAD-dep_Monooxygenase_BioMet"/>
</dbReference>
<accession>A0A024U058</accession>
<feature type="domain" description="FAD-binding" evidence="3">
    <location>
        <begin position="7"/>
        <end position="352"/>
    </location>
</feature>
<reference evidence="4" key="1">
    <citation type="submission" date="2013-12" db="EMBL/GenBank/DDBJ databases">
        <title>The Genome Sequence of Aphanomyces invadans NJM9701.</title>
        <authorList>
            <consortium name="The Broad Institute Genomics Platform"/>
            <person name="Russ C."/>
            <person name="Tyler B."/>
            <person name="van West P."/>
            <person name="Dieguez-Uribeondo J."/>
            <person name="Young S.K."/>
            <person name="Zeng Q."/>
            <person name="Gargeya S."/>
            <person name="Fitzgerald M."/>
            <person name="Abouelleil A."/>
            <person name="Alvarado L."/>
            <person name="Chapman S.B."/>
            <person name="Gainer-Dewar J."/>
            <person name="Goldberg J."/>
            <person name="Griggs A."/>
            <person name="Gujja S."/>
            <person name="Hansen M."/>
            <person name="Howarth C."/>
            <person name="Imamovic A."/>
            <person name="Ireland A."/>
            <person name="Larimer J."/>
            <person name="McCowan C."/>
            <person name="Murphy C."/>
            <person name="Pearson M."/>
            <person name="Poon T.W."/>
            <person name="Priest M."/>
            <person name="Roberts A."/>
            <person name="Saif S."/>
            <person name="Shea T."/>
            <person name="Sykes S."/>
            <person name="Wortman J."/>
            <person name="Nusbaum C."/>
            <person name="Birren B."/>
        </authorList>
    </citation>
    <scope>NUCLEOTIDE SEQUENCE [LARGE SCALE GENOMIC DNA]</scope>
    <source>
        <strain evidence="4">NJM9701</strain>
    </source>
</reference>
<dbReference type="STRING" id="157072.A0A024U058"/>
<sequence>MSMLDRAIIVGGGIGGLTAARALRLRGIHVTLLEKAASFHPTTGAAIGCSANGQICLEFLGLAPQLDPILHPFRRYRVTGAGNMTLHEDNVFEQLHDRTGFGLGGVLRADLIRVLAESLDDGVIHYNSKVVSVHETPSEAQVMLEDGAIVSADVVIGADGIHSTVAAAVDPSRDAPVYCGANVFYGVLDHIPPTGSPGTFQQHYDRGVYVQYPAGPSHFVWGQVYKARAAPPSRSKEWTGADDCDDAIQAFATTLCSSHPLHGVLAETPRDRLLHFGLSYCKPNATWHSHRIVLLGDACHATLPFTGQGANLAIEDGVVLAQLLGRPLQGDPTAAFDAYCQLRFARTKKLVNLSWAMGKVAALDGPVTQYVRNAILRALFASKVVMKGMMNDIVANCPVPVPTTQRRRAWRNHQVVSTPTL</sequence>
<keyword evidence="2" id="KW-0503">Monooxygenase</keyword>
<dbReference type="PRINTS" id="PR00420">
    <property type="entry name" value="RNGMNOXGNASE"/>
</dbReference>
<dbReference type="VEuPathDB" id="FungiDB:H310_08265"/>
<evidence type="ECO:0000256" key="2">
    <source>
        <dbReference type="ARBA" id="ARBA00023033"/>
    </source>
</evidence>
<name>A0A024U058_9STRA</name>
<dbReference type="InterPro" id="IPR002938">
    <property type="entry name" value="FAD-bd"/>
</dbReference>
<dbReference type="AlphaFoldDB" id="A0A024U058"/>
<organism evidence="4">
    <name type="scientific">Aphanomyces invadans</name>
    <dbReference type="NCBI Taxonomy" id="157072"/>
    <lineage>
        <taxon>Eukaryota</taxon>
        <taxon>Sar</taxon>
        <taxon>Stramenopiles</taxon>
        <taxon>Oomycota</taxon>
        <taxon>Saprolegniomycetes</taxon>
        <taxon>Saprolegniales</taxon>
        <taxon>Verrucalvaceae</taxon>
        <taxon>Aphanomyces</taxon>
    </lineage>
</organism>
<proteinExistence type="predicted"/>
<evidence type="ECO:0000313" key="4">
    <source>
        <dbReference type="EMBL" id="ETV99614.1"/>
    </source>
</evidence>
<dbReference type="OrthoDB" id="417877at2759"/>
<evidence type="ECO:0000259" key="3">
    <source>
        <dbReference type="Pfam" id="PF01494"/>
    </source>
</evidence>
<dbReference type="Pfam" id="PF01494">
    <property type="entry name" value="FAD_binding_3"/>
    <property type="match status" value="1"/>
</dbReference>
<gene>
    <name evidence="4" type="ORF">H310_08265</name>
</gene>
<dbReference type="PANTHER" id="PTHR13789:SF309">
    <property type="entry name" value="PUTATIVE (AFU_ORTHOLOGUE AFUA_6G14510)-RELATED"/>
    <property type="match status" value="1"/>
</dbReference>
<evidence type="ECO:0000256" key="1">
    <source>
        <dbReference type="ARBA" id="ARBA00023002"/>
    </source>
</evidence>
<keyword evidence="1" id="KW-0560">Oxidoreductase</keyword>
<dbReference type="RefSeq" id="XP_008872170.1">
    <property type="nucleotide sequence ID" value="XM_008873948.1"/>
</dbReference>
<dbReference type="GO" id="GO:0004497">
    <property type="term" value="F:monooxygenase activity"/>
    <property type="evidence" value="ECO:0007669"/>
    <property type="project" value="UniProtKB-KW"/>
</dbReference>
<protein>
    <recommendedName>
        <fullName evidence="3">FAD-binding domain-containing protein</fullName>
    </recommendedName>
</protein>
<dbReference type="SUPFAM" id="SSF51905">
    <property type="entry name" value="FAD/NAD(P)-binding domain"/>
    <property type="match status" value="1"/>
</dbReference>
<dbReference type="EMBL" id="KI913967">
    <property type="protein sequence ID" value="ETV99614.1"/>
    <property type="molecule type" value="Genomic_DNA"/>
</dbReference>